<feature type="region of interest" description="Disordered" evidence="1">
    <location>
        <begin position="153"/>
        <end position="307"/>
    </location>
</feature>
<dbReference type="EMBL" id="QGKV02000759">
    <property type="protein sequence ID" value="KAF3562506.1"/>
    <property type="molecule type" value="Genomic_DNA"/>
</dbReference>
<feature type="compositionally biased region" description="Low complexity" evidence="1">
    <location>
        <begin position="193"/>
        <end position="206"/>
    </location>
</feature>
<feature type="compositionally biased region" description="Acidic residues" evidence="1">
    <location>
        <begin position="689"/>
        <end position="711"/>
    </location>
</feature>
<feature type="compositionally biased region" description="Polar residues" evidence="1">
    <location>
        <begin position="294"/>
        <end position="306"/>
    </location>
</feature>
<feature type="compositionally biased region" description="Low complexity" evidence="1">
    <location>
        <begin position="503"/>
        <end position="514"/>
    </location>
</feature>
<evidence type="ECO:0000256" key="2">
    <source>
        <dbReference type="SAM" id="Phobius"/>
    </source>
</evidence>
<feature type="transmembrane region" description="Helical" evidence="2">
    <location>
        <begin position="744"/>
        <end position="767"/>
    </location>
</feature>
<feature type="compositionally biased region" description="Polar residues" evidence="1">
    <location>
        <begin position="389"/>
        <end position="453"/>
    </location>
</feature>
<evidence type="ECO:0000313" key="4">
    <source>
        <dbReference type="EMBL" id="KAF3562506.1"/>
    </source>
</evidence>
<dbReference type="Pfam" id="PF00226">
    <property type="entry name" value="DnaJ"/>
    <property type="match status" value="1"/>
</dbReference>
<feature type="compositionally biased region" description="Basic and acidic residues" evidence="1">
    <location>
        <begin position="226"/>
        <end position="237"/>
    </location>
</feature>
<evidence type="ECO:0000313" key="5">
    <source>
        <dbReference type="Proteomes" id="UP000266723"/>
    </source>
</evidence>
<keyword evidence="5" id="KW-1185">Reference proteome</keyword>
<keyword evidence="2" id="KW-0472">Membrane</keyword>
<evidence type="ECO:0000256" key="1">
    <source>
        <dbReference type="SAM" id="MobiDB-lite"/>
    </source>
</evidence>
<feature type="compositionally biased region" description="Pro residues" evidence="1">
    <location>
        <begin position="454"/>
        <end position="471"/>
    </location>
</feature>
<gene>
    <name evidence="4" type="ORF">DY000_02012565</name>
</gene>
<feature type="compositionally biased region" description="Polar residues" evidence="1">
    <location>
        <begin position="327"/>
        <end position="339"/>
    </location>
</feature>
<feature type="region of interest" description="Disordered" evidence="1">
    <location>
        <begin position="908"/>
        <end position="927"/>
    </location>
</feature>
<feature type="compositionally biased region" description="Polar residues" evidence="1">
    <location>
        <begin position="271"/>
        <end position="285"/>
    </location>
</feature>
<dbReference type="PANTHER" id="PTHR45496:SF10">
    <property type="entry name" value="CHAPERONE DNAJ-DOMAIN SUPERFAMILY PROTEIN"/>
    <property type="match status" value="1"/>
</dbReference>
<sequence>MMSGGGNGGGGGDAERWLITAQKLLLSGDLNGSKTYAIRACEADHSLVDPAELILAVADTLLAGESRIRADLPDWYAVLRLVRLTHNPELVATQYSRLAVLLNPSRNRFPYSDQAFRLISDAWYVLSDPSRKALYDREVHLSQFGQLGQLGFQLLNQPPQSPQHQEESPQHQTVSYQSQQLPFQLHQHSHFAQPPQQVMQSQPLQQFGQEQSEMIRSGGSSSSSGRDWRLPVEEERSINLNTATERVQPSRRFHDQERSSSGRSYEEASSQMAPPSTDLTWSSKPTPTPEPIALQSSGQFQPPRSNQAAQLSLLSLVSDQPSVSQPNRSAQTHSVSKPQPVSKLFPMSQPSSNPLAGTGLREAPRLFAASKPFSGSQSSQKSKPFAASQPPTNSKPSAVSQRSLNSNPFPVSEPPRTSNPFPASQPTQNAKASPVSQPQQTSSNPFRVSQQPPTSRPIPVSQPQPQPPPTSSNPFMVSQPTTASKPLPVSQQPSTSKPMMVTQPPQQAFQSQPPEASGGPSTLPPIFNSTQSFQQPPVSTTPPSVPAVSTTPSPVPVASTNPSPPQPTGVPNQSQHTEQTPSSDSIPKVPSFWTTCPYCFVLFEYPNMYEESVLKCQTKSCRRAFQAVKVPSPPPVTEEDTYYCCWGFYPIGFAETVKIPVLPRGFPVYDIPRTAPKKASRKVYYNEDEDDDDYIDSDPSEEEEDDDDDDDWHMNGTKRRKNVKQSKQKASTKPRLGKPRKCSVMSIASAAFCILMFSLVAAVIGLFDLFFMVKFGSNGAVLCHGWIGLQPIQGSGLSFRSNSVKIPKLIPKSKNPKTLTLAGDPTNPKLRSRLLFPHMFQLASRSASAQSVPDPSSDVRDPRAAPARDLFLVRDSIRQLASDDQATKDVRDPIEASRSIPARVPFVSSSRLNSFGGPIQQSSKVKR</sequence>
<feature type="compositionally biased region" description="Polar residues" evidence="1">
    <location>
        <begin position="475"/>
        <end position="497"/>
    </location>
</feature>
<feature type="compositionally biased region" description="Polar residues" evidence="1">
    <location>
        <begin position="173"/>
        <end position="182"/>
    </location>
</feature>
<feature type="compositionally biased region" description="Polar residues" evidence="1">
    <location>
        <begin position="238"/>
        <end position="247"/>
    </location>
</feature>
<dbReference type="InterPro" id="IPR036869">
    <property type="entry name" value="J_dom_sf"/>
</dbReference>
<reference evidence="4 5" key="1">
    <citation type="journal article" date="2020" name="BMC Genomics">
        <title>Intraspecific diversification of the crop wild relative Brassica cretica Lam. using demographic model selection.</title>
        <authorList>
            <person name="Kioukis A."/>
            <person name="Michalopoulou V.A."/>
            <person name="Briers L."/>
            <person name="Pirintsos S."/>
            <person name="Studholme D.J."/>
            <person name="Pavlidis P."/>
            <person name="Sarris P.F."/>
        </authorList>
    </citation>
    <scope>NUCLEOTIDE SEQUENCE [LARGE SCALE GENOMIC DNA]</scope>
    <source>
        <strain evidence="5">cv. PFS-1207/04</strain>
    </source>
</reference>
<comment type="caution">
    <text evidence="4">The sequence shown here is derived from an EMBL/GenBank/DDBJ whole genome shotgun (WGS) entry which is preliminary data.</text>
</comment>
<dbReference type="Gene3D" id="1.10.287.110">
    <property type="entry name" value="DnaJ domain"/>
    <property type="match status" value="1"/>
</dbReference>
<feature type="compositionally biased region" description="Polar residues" evidence="1">
    <location>
        <begin position="569"/>
        <end position="585"/>
    </location>
</feature>
<keyword evidence="2" id="KW-1133">Transmembrane helix</keyword>
<organism evidence="4 5">
    <name type="scientific">Brassica cretica</name>
    <name type="common">Mustard</name>
    <dbReference type="NCBI Taxonomy" id="69181"/>
    <lineage>
        <taxon>Eukaryota</taxon>
        <taxon>Viridiplantae</taxon>
        <taxon>Streptophyta</taxon>
        <taxon>Embryophyta</taxon>
        <taxon>Tracheophyta</taxon>
        <taxon>Spermatophyta</taxon>
        <taxon>Magnoliopsida</taxon>
        <taxon>eudicotyledons</taxon>
        <taxon>Gunneridae</taxon>
        <taxon>Pentapetalae</taxon>
        <taxon>rosids</taxon>
        <taxon>malvids</taxon>
        <taxon>Brassicales</taxon>
        <taxon>Brassicaceae</taxon>
        <taxon>Brassiceae</taxon>
        <taxon>Brassica</taxon>
    </lineage>
</organism>
<feature type="compositionally biased region" description="Low complexity" evidence="1">
    <location>
        <begin position="546"/>
        <end position="561"/>
    </location>
</feature>
<keyword evidence="2" id="KW-0812">Transmembrane</keyword>
<feature type="compositionally biased region" description="Basic and acidic residues" evidence="1">
    <location>
        <begin position="252"/>
        <end position="266"/>
    </location>
</feature>
<protein>
    <recommendedName>
        <fullName evidence="3">J domain-containing protein</fullName>
    </recommendedName>
</protein>
<feature type="compositionally biased region" description="Basic residues" evidence="1">
    <location>
        <begin position="716"/>
        <end position="738"/>
    </location>
</feature>
<name>A0ABQ7CRN8_BRACR</name>
<dbReference type="PROSITE" id="PS50076">
    <property type="entry name" value="DNAJ_2"/>
    <property type="match status" value="1"/>
</dbReference>
<dbReference type="CDD" id="cd06257">
    <property type="entry name" value="DnaJ"/>
    <property type="match status" value="1"/>
</dbReference>
<feature type="domain" description="J" evidence="3">
    <location>
        <begin position="74"/>
        <end position="139"/>
    </location>
</feature>
<dbReference type="Proteomes" id="UP000266723">
    <property type="component" value="Unassembled WGS sequence"/>
</dbReference>
<feature type="region of interest" description="Disordered" evidence="1">
    <location>
        <begin position="689"/>
        <end position="738"/>
    </location>
</feature>
<dbReference type="SUPFAM" id="SSF46565">
    <property type="entry name" value="Chaperone J-domain"/>
    <property type="match status" value="1"/>
</dbReference>
<feature type="region of interest" description="Disordered" evidence="1">
    <location>
        <begin position="319"/>
        <end position="586"/>
    </location>
</feature>
<accession>A0ABQ7CRN8</accession>
<feature type="compositionally biased region" description="Polar residues" evidence="1">
    <location>
        <begin position="373"/>
        <end position="382"/>
    </location>
</feature>
<dbReference type="InterPro" id="IPR001623">
    <property type="entry name" value="DnaJ_domain"/>
</dbReference>
<dbReference type="PANTHER" id="PTHR45496">
    <property type="entry name" value="CHAPERONE DNAJ-DOMAIN SUPERFAMILY PROTEIN"/>
    <property type="match status" value="1"/>
</dbReference>
<dbReference type="InterPro" id="IPR053052">
    <property type="entry name" value="Imprinting_Balance_Reg"/>
</dbReference>
<evidence type="ECO:0000259" key="3">
    <source>
        <dbReference type="PROSITE" id="PS50076"/>
    </source>
</evidence>
<proteinExistence type="predicted"/>